<dbReference type="Proteomes" id="UP000500686">
    <property type="component" value="Chromosome"/>
</dbReference>
<proteinExistence type="predicted"/>
<dbReference type="KEGG" id="mmir:HLA87_02525"/>
<gene>
    <name evidence="1" type="ORF">HLA87_02525</name>
</gene>
<sequence length="114" mass="13834">MDKNQYLKQKRQQVLDLISNSKILKRHNIKVDYVIRTDREVLVLELPNNKQWNIECTFNSIDWIEVELLQALITYIKGESLDIRTLEKYTQHWSIESLDTYHWLSSLKQKWTKK</sequence>
<keyword evidence="2" id="KW-1185">Reference proteome</keyword>
<dbReference type="RefSeq" id="WP_171111617.1">
    <property type="nucleotide sequence ID" value="NZ_CP053096.1"/>
</dbReference>
<reference evidence="1 2" key="1">
    <citation type="submission" date="2020-05" db="EMBL/GenBank/DDBJ databases">
        <title>Novel Mycoplasma species detected in Mirounga angustirostris (northern elephant seal) from the USA.</title>
        <authorList>
            <person name="Volokhov D.V."/>
        </authorList>
    </citation>
    <scope>NUCLEOTIDE SEQUENCE [LARGE SCALE GENOMIC DNA]</scope>
    <source>
        <strain evidence="1 2">Mirounga ES2806-GEN</strain>
    </source>
</reference>
<dbReference type="EMBL" id="CP053096">
    <property type="protein sequence ID" value="QJR43649.1"/>
    <property type="molecule type" value="Genomic_DNA"/>
</dbReference>
<evidence type="ECO:0000313" key="1">
    <source>
        <dbReference type="EMBL" id="QJR43649.1"/>
    </source>
</evidence>
<accession>A0A6M4JC45</accession>
<organism evidence="1 2">
    <name type="scientific">Mycoplasma miroungigenitalium</name>
    <dbReference type="NCBI Taxonomy" id="754515"/>
    <lineage>
        <taxon>Bacteria</taxon>
        <taxon>Bacillati</taxon>
        <taxon>Mycoplasmatota</taxon>
        <taxon>Mollicutes</taxon>
        <taxon>Mycoplasmataceae</taxon>
        <taxon>Mycoplasma</taxon>
    </lineage>
</organism>
<dbReference type="AlphaFoldDB" id="A0A6M4JC45"/>
<evidence type="ECO:0000313" key="2">
    <source>
        <dbReference type="Proteomes" id="UP000500686"/>
    </source>
</evidence>
<name>A0A6M4JC45_9MOLU</name>
<protein>
    <submittedName>
        <fullName evidence="1">Uncharacterized protein</fullName>
    </submittedName>
</protein>